<evidence type="ECO:0000256" key="2">
    <source>
        <dbReference type="ARBA" id="ARBA00022793"/>
    </source>
</evidence>
<evidence type="ECO:0000256" key="1">
    <source>
        <dbReference type="ARBA" id="ARBA00001933"/>
    </source>
</evidence>
<evidence type="ECO:0000313" key="4">
    <source>
        <dbReference type="EMBL" id="MBV7256131.1"/>
    </source>
</evidence>
<keyword evidence="5" id="KW-1185">Reference proteome</keyword>
<dbReference type="RefSeq" id="WP_218444577.1">
    <property type="nucleotide sequence ID" value="NZ_JAGSPA010000001.1"/>
</dbReference>
<evidence type="ECO:0000313" key="5">
    <source>
        <dbReference type="Proteomes" id="UP000722336"/>
    </source>
</evidence>
<proteinExistence type="predicted"/>
<comment type="cofactor">
    <cofactor evidence="1">
        <name>pyridoxal 5'-phosphate</name>
        <dbReference type="ChEBI" id="CHEBI:597326"/>
    </cofactor>
</comment>
<dbReference type="GO" id="GO:0008483">
    <property type="term" value="F:transaminase activity"/>
    <property type="evidence" value="ECO:0007669"/>
    <property type="project" value="UniProtKB-KW"/>
</dbReference>
<accession>A0ABS6SCS8</accession>
<keyword evidence="4" id="KW-0032">Aminotransferase</keyword>
<sequence>MTDFGTVQEAQADQLLKSAFDSLAQYRRSLAARPAYPSPLDLAQLADLDTNLPRTGEEPAEVLHQLATLGNRTAVPTTGGRYFGFVTGGVLPIGLAARILADGWDQASALHVMSPLAATLEELCERWIVKLLGLPEETLAGFVTGTSMATLCAFAAARHHLLKQLGWNTHDKGLAGAPPLRVIVNENAHSCIWRALRLLGFGENQFEKVRTDFQGRILTDQLPVIDNRCLVILQAGDVNTGSFDNFAAMSKITFQTGAWVHVDGAFGLWAACSPAYRNLTGGVEFADSWACDAHKTLNAPYECGLVLCRHEAAYREAMHTGASYAPLTQQRDGMALVPEMSRRARAIEIWAILRSLGRDGVAALVERLAKRANQMADLLVQAGIPVINDVVFNQVLVQFGDDGMTNRILGRIQASGECWCGGSRWKGRSVIRFSVCSWATTEDDIRRAAAAFIAARNAEADIV</sequence>
<dbReference type="EMBL" id="JAGSPA010000001">
    <property type="protein sequence ID" value="MBV7256131.1"/>
    <property type="molecule type" value="Genomic_DNA"/>
</dbReference>
<keyword evidence="2" id="KW-0210">Decarboxylase</keyword>
<dbReference type="Pfam" id="PF00282">
    <property type="entry name" value="Pyridoxal_deC"/>
    <property type="match status" value="1"/>
</dbReference>
<dbReference type="InterPro" id="IPR002129">
    <property type="entry name" value="PyrdxlP-dep_de-COase"/>
</dbReference>
<dbReference type="Proteomes" id="UP000722336">
    <property type="component" value="Unassembled WGS sequence"/>
</dbReference>
<dbReference type="InterPro" id="IPR010977">
    <property type="entry name" value="Aromatic_deC"/>
</dbReference>
<protein>
    <submittedName>
        <fullName evidence="4">Aspartate aminotransferase family protein</fullName>
    </submittedName>
</protein>
<keyword evidence="3" id="KW-0663">Pyridoxal phosphate</keyword>
<dbReference type="PANTHER" id="PTHR11999">
    <property type="entry name" value="GROUP II PYRIDOXAL-5-PHOSPHATE DECARBOXYLASE"/>
    <property type="match status" value="1"/>
</dbReference>
<dbReference type="PANTHER" id="PTHR11999:SF70">
    <property type="entry name" value="MIP05841P"/>
    <property type="match status" value="1"/>
</dbReference>
<reference evidence="4 5" key="1">
    <citation type="submission" date="2021-04" db="EMBL/GenBank/DDBJ databases">
        <authorList>
            <person name="Pira H."/>
            <person name="Risdian C."/>
            <person name="Wink J."/>
        </authorList>
    </citation>
    <scope>NUCLEOTIDE SEQUENCE [LARGE SCALE GENOMIC DNA]</scope>
    <source>
        <strain evidence="4 5">WHA3</strain>
    </source>
</reference>
<gene>
    <name evidence="4" type="ORF">KCG44_04965</name>
</gene>
<keyword evidence="4" id="KW-0808">Transferase</keyword>
<name>A0ABS6SCS8_9SPHN</name>
<keyword evidence="2" id="KW-0456">Lyase</keyword>
<evidence type="ECO:0000256" key="3">
    <source>
        <dbReference type="ARBA" id="ARBA00022898"/>
    </source>
</evidence>
<organism evidence="4 5">
    <name type="scientific">Pacificimonas pallii</name>
    <dbReference type="NCBI Taxonomy" id="2827236"/>
    <lineage>
        <taxon>Bacteria</taxon>
        <taxon>Pseudomonadati</taxon>
        <taxon>Pseudomonadota</taxon>
        <taxon>Alphaproteobacteria</taxon>
        <taxon>Sphingomonadales</taxon>
        <taxon>Sphingosinicellaceae</taxon>
        <taxon>Pacificimonas</taxon>
    </lineage>
</organism>
<comment type="caution">
    <text evidence="4">The sequence shown here is derived from an EMBL/GenBank/DDBJ whole genome shotgun (WGS) entry which is preliminary data.</text>
</comment>